<feature type="compositionally biased region" description="Low complexity" evidence="1">
    <location>
        <begin position="70"/>
        <end position="87"/>
    </location>
</feature>
<reference evidence="2 3" key="1">
    <citation type="journal article" date="2019" name="Int. J. Syst. Evol. Microbiol.">
        <title>The Global Catalogue of Microorganisms (GCM) 10K type strain sequencing project: providing services to taxonomists for standard genome sequencing and annotation.</title>
        <authorList>
            <consortium name="The Broad Institute Genomics Platform"/>
            <consortium name="The Broad Institute Genome Sequencing Center for Infectious Disease"/>
            <person name="Wu L."/>
            <person name="Ma J."/>
        </authorList>
    </citation>
    <scope>NUCLEOTIDE SEQUENCE [LARGE SCALE GENOMIC DNA]</scope>
    <source>
        <strain evidence="2 3">JCM 3053</strain>
    </source>
</reference>
<dbReference type="Proteomes" id="UP001501474">
    <property type="component" value="Unassembled WGS sequence"/>
</dbReference>
<evidence type="ECO:0000313" key="2">
    <source>
        <dbReference type="EMBL" id="GAA2261915.1"/>
    </source>
</evidence>
<accession>A0ABN3EL02</accession>
<keyword evidence="3" id="KW-1185">Reference proteome</keyword>
<protein>
    <submittedName>
        <fullName evidence="2">Uncharacterized protein</fullName>
    </submittedName>
</protein>
<feature type="region of interest" description="Disordered" evidence="1">
    <location>
        <begin position="1"/>
        <end position="95"/>
    </location>
</feature>
<feature type="compositionally biased region" description="Low complexity" evidence="1">
    <location>
        <begin position="36"/>
        <end position="49"/>
    </location>
</feature>
<evidence type="ECO:0000256" key="1">
    <source>
        <dbReference type="SAM" id="MobiDB-lite"/>
    </source>
</evidence>
<proteinExistence type="predicted"/>
<name>A0ABN3EL02_9ACTN</name>
<organism evidence="2 3">
    <name type="scientific">Streptomyces indiaensis</name>
    <dbReference type="NCBI Taxonomy" id="284033"/>
    <lineage>
        <taxon>Bacteria</taxon>
        <taxon>Bacillati</taxon>
        <taxon>Actinomycetota</taxon>
        <taxon>Actinomycetes</taxon>
        <taxon>Kitasatosporales</taxon>
        <taxon>Streptomycetaceae</taxon>
        <taxon>Streptomyces</taxon>
    </lineage>
</organism>
<sequence length="95" mass="9759">MDRHTHRVTPGRLRTASAGPDSRRTGPEGSPSGPRGATSTPPSSAGASAHRSAMRRVCQGGLTTPPKPTPTADTNVAPDTAPDAAPDADGRPRRR</sequence>
<comment type="caution">
    <text evidence="2">The sequence shown here is derived from an EMBL/GenBank/DDBJ whole genome shotgun (WGS) entry which is preliminary data.</text>
</comment>
<dbReference type="EMBL" id="BAAART010000229">
    <property type="protein sequence ID" value="GAA2261915.1"/>
    <property type="molecule type" value="Genomic_DNA"/>
</dbReference>
<evidence type="ECO:0000313" key="3">
    <source>
        <dbReference type="Proteomes" id="UP001501474"/>
    </source>
</evidence>
<gene>
    <name evidence="2" type="ORF">GCM10010104_69190</name>
</gene>